<feature type="non-terminal residue" evidence="1">
    <location>
        <position position="12"/>
    </location>
</feature>
<dbReference type="Proteomes" id="UP000192247">
    <property type="component" value="Unassembled WGS sequence"/>
</dbReference>
<dbReference type="InParanoid" id="A0A1V9XTP4"/>
<comment type="caution">
    <text evidence="1">The sequence shown here is derived from an EMBL/GenBank/DDBJ whole genome shotgun (WGS) entry which is preliminary data.</text>
</comment>
<dbReference type="EMBL" id="MNPL01004278">
    <property type="protein sequence ID" value="OQR76859.1"/>
    <property type="molecule type" value="Genomic_DNA"/>
</dbReference>
<evidence type="ECO:0000313" key="2">
    <source>
        <dbReference type="Proteomes" id="UP000192247"/>
    </source>
</evidence>
<accession>A0A1V9XTP4</accession>
<reference evidence="1 2" key="1">
    <citation type="journal article" date="2017" name="Gigascience">
        <title>Draft genome of the honey bee ectoparasitic mite, Tropilaelaps mercedesae, is shaped by the parasitic life history.</title>
        <authorList>
            <person name="Dong X."/>
            <person name="Armstrong S.D."/>
            <person name="Xia D."/>
            <person name="Makepeace B.L."/>
            <person name="Darby A.C."/>
            <person name="Kadowaki T."/>
        </authorList>
    </citation>
    <scope>NUCLEOTIDE SEQUENCE [LARGE SCALE GENOMIC DNA]</scope>
    <source>
        <strain evidence="1">Wuxi-XJTLU</strain>
    </source>
</reference>
<sequence length="12" mass="1200">MSEQPGSVIPGV</sequence>
<protein>
    <submittedName>
        <fullName evidence="1">Uncharacterized protein</fullName>
    </submittedName>
</protein>
<organism evidence="1 2">
    <name type="scientific">Tropilaelaps mercedesae</name>
    <dbReference type="NCBI Taxonomy" id="418985"/>
    <lineage>
        <taxon>Eukaryota</taxon>
        <taxon>Metazoa</taxon>
        <taxon>Ecdysozoa</taxon>
        <taxon>Arthropoda</taxon>
        <taxon>Chelicerata</taxon>
        <taxon>Arachnida</taxon>
        <taxon>Acari</taxon>
        <taxon>Parasitiformes</taxon>
        <taxon>Mesostigmata</taxon>
        <taxon>Gamasina</taxon>
        <taxon>Dermanyssoidea</taxon>
        <taxon>Laelapidae</taxon>
        <taxon>Tropilaelaps</taxon>
    </lineage>
</organism>
<gene>
    <name evidence="1" type="ORF">BIW11_02994</name>
</gene>
<evidence type="ECO:0000313" key="1">
    <source>
        <dbReference type="EMBL" id="OQR76859.1"/>
    </source>
</evidence>
<proteinExistence type="predicted"/>
<keyword evidence="2" id="KW-1185">Reference proteome</keyword>
<name>A0A1V9XTP4_9ACAR</name>